<evidence type="ECO:0000313" key="1">
    <source>
        <dbReference type="EMBL" id="MFC3833181.1"/>
    </source>
</evidence>
<proteinExistence type="predicted"/>
<dbReference type="SUPFAM" id="SSF142906">
    <property type="entry name" value="YjbR-like"/>
    <property type="match status" value="1"/>
</dbReference>
<reference evidence="2" key="1">
    <citation type="journal article" date="2019" name="Int. J. Syst. Evol. Microbiol.">
        <title>The Global Catalogue of Microorganisms (GCM) 10K type strain sequencing project: providing services to taxonomists for standard genome sequencing and annotation.</title>
        <authorList>
            <consortium name="The Broad Institute Genomics Platform"/>
            <consortium name="The Broad Institute Genome Sequencing Center for Infectious Disease"/>
            <person name="Wu L."/>
            <person name="Ma J."/>
        </authorList>
    </citation>
    <scope>NUCLEOTIDE SEQUENCE [LARGE SCALE GENOMIC DNA]</scope>
    <source>
        <strain evidence="2">CCTCC AB 2017081</strain>
    </source>
</reference>
<gene>
    <name evidence="1" type="ORF">ACFOSB_09955</name>
</gene>
<sequence>MQSIADVRAACAALPHSQETFPFGPTTLVFKVAGKMYALTDIHADPVTVSVKVRPERGDELRAAHDAITPGYHLNKRHWITVTLDGRVPGDLVRELLAGSHALVVAGLTRAQRAELGR</sequence>
<dbReference type="RefSeq" id="WP_322472620.1">
    <property type="nucleotide sequence ID" value="NZ_JBHRZG010000010.1"/>
</dbReference>
<protein>
    <submittedName>
        <fullName evidence="1">MmcQ/YjbR family DNA-binding protein</fullName>
    </submittedName>
</protein>
<comment type="caution">
    <text evidence="1">The sequence shown here is derived from an EMBL/GenBank/DDBJ whole genome shotgun (WGS) entry which is preliminary data.</text>
</comment>
<dbReference type="Pfam" id="PF04237">
    <property type="entry name" value="YjbR"/>
    <property type="match status" value="1"/>
</dbReference>
<dbReference type="Proteomes" id="UP001595803">
    <property type="component" value="Unassembled WGS sequence"/>
</dbReference>
<name>A0ABV7Z6V6_9DEIO</name>
<dbReference type="Gene3D" id="3.90.1150.30">
    <property type="match status" value="1"/>
</dbReference>
<dbReference type="InterPro" id="IPR007351">
    <property type="entry name" value="YjbR"/>
</dbReference>
<dbReference type="PANTHER" id="PTHR35145">
    <property type="entry name" value="CYTOPLASMIC PROTEIN-RELATED"/>
    <property type="match status" value="1"/>
</dbReference>
<keyword evidence="1" id="KW-0238">DNA-binding</keyword>
<organism evidence="1 2">
    <name type="scientific">Deinococcus rufus</name>
    <dbReference type="NCBI Taxonomy" id="2136097"/>
    <lineage>
        <taxon>Bacteria</taxon>
        <taxon>Thermotogati</taxon>
        <taxon>Deinococcota</taxon>
        <taxon>Deinococci</taxon>
        <taxon>Deinococcales</taxon>
        <taxon>Deinococcaceae</taxon>
        <taxon>Deinococcus</taxon>
    </lineage>
</organism>
<evidence type="ECO:0000313" key="2">
    <source>
        <dbReference type="Proteomes" id="UP001595803"/>
    </source>
</evidence>
<dbReference type="InterPro" id="IPR058532">
    <property type="entry name" value="YjbR/MT2646/Rv2570-like"/>
</dbReference>
<dbReference type="InterPro" id="IPR038056">
    <property type="entry name" value="YjbR-like_sf"/>
</dbReference>
<dbReference type="GO" id="GO:0003677">
    <property type="term" value="F:DNA binding"/>
    <property type="evidence" value="ECO:0007669"/>
    <property type="project" value="UniProtKB-KW"/>
</dbReference>
<dbReference type="EMBL" id="JBHRZG010000010">
    <property type="protein sequence ID" value="MFC3833181.1"/>
    <property type="molecule type" value="Genomic_DNA"/>
</dbReference>
<accession>A0ABV7Z6V6</accession>
<dbReference type="PANTHER" id="PTHR35145:SF1">
    <property type="entry name" value="CYTOPLASMIC PROTEIN"/>
    <property type="match status" value="1"/>
</dbReference>
<keyword evidence="2" id="KW-1185">Reference proteome</keyword>